<dbReference type="STRING" id="1531429.JI75_01440"/>
<feature type="chain" id="PRO_5038419726" evidence="2">
    <location>
        <begin position="26"/>
        <end position="364"/>
    </location>
</feature>
<dbReference type="GO" id="GO:0030976">
    <property type="term" value="F:thiamine pyrophosphate binding"/>
    <property type="evidence" value="ECO:0007669"/>
    <property type="project" value="TreeGrafter"/>
</dbReference>
<dbReference type="RefSeq" id="WP_039690284.1">
    <property type="nucleotide sequence ID" value="NZ_CP009302.1"/>
</dbReference>
<dbReference type="PANTHER" id="PTHR30006">
    <property type="entry name" value="THIAMINE-BINDING PERIPLASMIC PROTEIN-RELATED"/>
    <property type="match status" value="1"/>
</dbReference>
<dbReference type="AlphaFoldDB" id="A0A0A8B2F2"/>
<reference evidence="3 4" key="2">
    <citation type="journal article" date="2015" name="Genome Announc.">
        <title>Complete Genome Sequence of Coriobacteriaceae Strain 68-1-3, a Novel Mucus-Degrading Isolate from the Swine Intestinal Tract.</title>
        <authorList>
            <person name="Looft T."/>
            <person name="Bayles D.O."/>
            <person name="Alt D.P."/>
            <person name="Stanton T.B."/>
        </authorList>
    </citation>
    <scope>NUCLEOTIDE SEQUENCE [LARGE SCALE GENOMIC DNA]</scope>
    <source>
        <strain evidence="3 4">68-1-3</strain>
    </source>
</reference>
<accession>A0A0A8B2F2</accession>
<feature type="signal peptide" evidence="2">
    <location>
        <begin position="1"/>
        <end position="25"/>
    </location>
</feature>
<dbReference type="SUPFAM" id="SSF53850">
    <property type="entry name" value="Periplasmic binding protein-like II"/>
    <property type="match status" value="1"/>
</dbReference>
<dbReference type="GO" id="GO:0030288">
    <property type="term" value="C:outer membrane-bounded periplasmic space"/>
    <property type="evidence" value="ECO:0007669"/>
    <property type="project" value="TreeGrafter"/>
</dbReference>
<evidence type="ECO:0000313" key="3">
    <source>
        <dbReference type="EMBL" id="AJC11550.1"/>
    </source>
</evidence>
<name>A0A0A8B2F2_9ACTN</name>
<dbReference type="PIRSF" id="PIRSF002825">
    <property type="entry name" value="CfbpA"/>
    <property type="match status" value="1"/>
</dbReference>
<dbReference type="InterPro" id="IPR026045">
    <property type="entry name" value="Ferric-bd"/>
</dbReference>
<evidence type="ECO:0000313" key="4">
    <source>
        <dbReference type="Proteomes" id="UP000031121"/>
    </source>
</evidence>
<dbReference type="GO" id="GO:0030975">
    <property type="term" value="F:thiamine binding"/>
    <property type="evidence" value="ECO:0007669"/>
    <property type="project" value="TreeGrafter"/>
</dbReference>
<dbReference type="HOGENOM" id="CLU_026974_0_1_11"/>
<dbReference type="Pfam" id="PF13343">
    <property type="entry name" value="SBP_bac_6"/>
    <property type="match status" value="1"/>
</dbReference>
<keyword evidence="4" id="KW-1185">Reference proteome</keyword>
<proteinExistence type="predicted"/>
<evidence type="ECO:0000256" key="1">
    <source>
        <dbReference type="ARBA" id="ARBA00022729"/>
    </source>
</evidence>
<dbReference type="PANTHER" id="PTHR30006:SF2">
    <property type="entry name" value="ABC TRANSPORTER SUBSTRATE-BINDING PROTEIN"/>
    <property type="match status" value="1"/>
</dbReference>
<protein>
    <submittedName>
        <fullName evidence="3">ABC transporter substrate-binding protein</fullName>
    </submittedName>
</protein>
<dbReference type="Proteomes" id="UP000031121">
    <property type="component" value="Chromosome"/>
</dbReference>
<dbReference type="Gene3D" id="3.40.190.10">
    <property type="entry name" value="Periplasmic binding protein-like II"/>
    <property type="match status" value="2"/>
</dbReference>
<evidence type="ECO:0000256" key="2">
    <source>
        <dbReference type="SAM" id="SignalP"/>
    </source>
</evidence>
<organism evidence="3 4">
    <name type="scientific">Berryella intestinalis</name>
    <dbReference type="NCBI Taxonomy" id="1531429"/>
    <lineage>
        <taxon>Bacteria</taxon>
        <taxon>Bacillati</taxon>
        <taxon>Actinomycetota</taxon>
        <taxon>Coriobacteriia</taxon>
        <taxon>Eggerthellales</taxon>
        <taxon>Eggerthellaceae</taxon>
        <taxon>Berryella</taxon>
    </lineage>
</organism>
<dbReference type="KEGG" id="cbac:JI75_01440"/>
<dbReference type="GO" id="GO:0015888">
    <property type="term" value="P:thiamine transport"/>
    <property type="evidence" value="ECO:0007669"/>
    <property type="project" value="TreeGrafter"/>
</dbReference>
<sequence>MGETNVSRRSFVIGMAAAVPALALAGCSSDKKEATEAASEKSTALKSTSGKSMKVICTSEAYSKLFDKFSAETGAQAVEYISMSSGEALSRLRAEGGTPAADLWFGGGIDSFMSAASDGLLEKVEFDRASEFAAGFKSEENLWFSKGSTVVGFLVNEAMLSQMGAKKPLAWADLVDPSYRDNILMSSPAVSGTNYAVVNAILQTLGDEKGWAYFASLNENIPYYTRRGSDPSTRVAAGEAAIGITYLDRTLDEILQNKDLSLVYPTDGIPYIPDGVAAFKGGEDVEDAKLFIEWLFSSDDNLKSLTEIDKKSTVLMSLPTVKGIELDFDTSLLMDEDLELFGSQRKSVLAKWEEVTSGKTVLEK</sequence>
<dbReference type="InterPro" id="IPR006311">
    <property type="entry name" value="TAT_signal"/>
</dbReference>
<dbReference type="OrthoDB" id="366726at2"/>
<dbReference type="EMBL" id="CP009302">
    <property type="protein sequence ID" value="AJC11550.1"/>
    <property type="molecule type" value="Genomic_DNA"/>
</dbReference>
<reference evidence="4" key="1">
    <citation type="submission" date="2014-08" db="EMBL/GenBank/DDBJ databases">
        <title>Coriobacteriaceae sp. complete genome.</title>
        <authorList>
            <person name="Looft T."/>
            <person name="Bayles D.O."/>
            <person name="Stanton T.B."/>
        </authorList>
    </citation>
    <scope>NUCLEOTIDE SEQUENCE [LARGE SCALE GENOMIC DNA]</scope>
    <source>
        <strain evidence="4">68-1-3</strain>
    </source>
</reference>
<gene>
    <name evidence="3" type="ORF">JI75_01440</name>
</gene>
<dbReference type="PROSITE" id="PS51318">
    <property type="entry name" value="TAT"/>
    <property type="match status" value="1"/>
</dbReference>
<keyword evidence="1 2" id="KW-0732">Signal</keyword>